<sequence>MLILSGVFIFIGVVLVIGTAAFRYYFQGKEDYQGRADGQVVDLVMDKPDDEGERAGIHHYYYPVIAYYANGLLFKERYEKGSNPSEFRMKQQLKICYNLEKPYHFKILQKDPRSYLLTAVYLLGFLFCIAGGITFLLFATRG</sequence>
<keyword evidence="1" id="KW-0472">Membrane</keyword>
<proteinExistence type="predicted"/>
<protein>
    <recommendedName>
        <fullName evidence="4">DUF3592 domain-containing protein</fullName>
    </recommendedName>
</protein>
<keyword evidence="1" id="KW-0812">Transmembrane</keyword>
<keyword evidence="3" id="KW-1185">Reference proteome</keyword>
<dbReference type="Proteomes" id="UP000306509">
    <property type="component" value="Unassembled WGS sequence"/>
</dbReference>
<reference evidence="2 3" key="1">
    <citation type="journal article" date="2019" name="Anaerobe">
        <title>Detection of Robinsoniella peoriensis in multiple bone samples of a trauma patient.</title>
        <authorList>
            <person name="Schrottner P."/>
            <person name="Hartwich K."/>
            <person name="Bunk B."/>
            <person name="Schober I."/>
            <person name="Helbig S."/>
            <person name="Rudolph W.W."/>
            <person name="Gunzer F."/>
        </authorList>
    </citation>
    <scope>NUCLEOTIDE SEQUENCE [LARGE SCALE GENOMIC DNA]</scope>
    <source>
        <strain evidence="2 3">DSM 106044</strain>
    </source>
</reference>
<name>A0A4U8Q1C3_9FIRM</name>
<gene>
    <name evidence="2" type="ORF">DSM106044_05458</name>
</gene>
<evidence type="ECO:0008006" key="4">
    <source>
        <dbReference type="Google" id="ProtNLM"/>
    </source>
</evidence>
<feature type="transmembrane region" description="Helical" evidence="1">
    <location>
        <begin position="115"/>
        <end position="139"/>
    </location>
</feature>
<dbReference type="EMBL" id="QGQD01000112">
    <property type="protein sequence ID" value="TLC97662.1"/>
    <property type="molecule type" value="Genomic_DNA"/>
</dbReference>
<organism evidence="2 3">
    <name type="scientific">Robinsoniella peoriensis</name>
    <dbReference type="NCBI Taxonomy" id="180332"/>
    <lineage>
        <taxon>Bacteria</taxon>
        <taxon>Bacillati</taxon>
        <taxon>Bacillota</taxon>
        <taxon>Clostridia</taxon>
        <taxon>Lachnospirales</taxon>
        <taxon>Lachnospiraceae</taxon>
        <taxon>Robinsoniella</taxon>
    </lineage>
</organism>
<evidence type="ECO:0000256" key="1">
    <source>
        <dbReference type="SAM" id="Phobius"/>
    </source>
</evidence>
<accession>A0A4U8Q1C3</accession>
<dbReference type="OrthoDB" id="2067576at2"/>
<dbReference type="AlphaFoldDB" id="A0A4U8Q1C3"/>
<evidence type="ECO:0000313" key="2">
    <source>
        <dbReference type="EMBL" id="TLC97662.1"/>
    </source>
</evidence>
<feature type="transmembrane region" description="Helical" evidence="1">
    <location>
        <begin position="6"/>
        <end position="26"/>
    </location>
</feature>
<keyword evidence="1" id="KW-1133">Transmembrane helix</keyword>
<comment type="caution">
    <text evidence="2">The sequence shown here is derived from an EMBL/GenBank/DDBJ whole genome shotgun (WGS) entry which is preliminary data.</text>
</comment>
<dbReference type="STRING" id="180332.GCA_000797495_05336"/>
<evidence type="ECO:0000313" key="3">
    <source>
        <dbReference type="Proteomes" id="UP000306509"/>
    </source>
</evidence>
<dbReference type="RefSeq" id="WP_027294241.1">
    <property type="nucleotide sequence ID" value="NZ_CABMJZ010000059.1"/>
</dbReference>